<evidence type="ECO:0000313" key="15">
    <source>
        <dbReference type="EMBL" id="CAE0119365.1"/>
    </source>
</evidence>
<keyword evidence="11" id="KW-0472">Membrane</keyword>
<sequence length="112" mass="13317">MEHGTSVSPVKEKPLGQLQELRERHEARADLEPPEMKVTREQMRDARVPLHFRDYCAHILIPLNECRHKTWFAPYKCTDLRHAYEKCQYDEFQRRVRIAQAEREDARAGGDE</sequence>
<organism evidence="14">
    <name type="scientific">Haptolina ericina</name>
    <dbReference type="NCBI Taxonomy" id="156174"/>
    <lineage>
        <taxon>Eukaryota</taxon>
        <taxon>Haptista</taxon>
        <taxon>Haptophyta</taxon>
        <taxon>Prymnesiophyceae</taxon>
        <taxon>Prymnesiales</taxon>
        <taxon>Prymnesiaceae</taxon>
        <taxon>Haptolina</taxon>
    </lineage>
</organism>
<keyword evidence="7" id="KW-0679">Respiratory chain</keyword>
<keyword evidence="8" id="KW-0999">Mitochondrion inner membrane</keyword>
<evidence type="ECO:0000256" key="12">
    <source>
        <dbReference type="ARBA" id="ARBA00023157"/>
    </source>
</evidence>
<name>A0A6T9HKM8_9EUKA</name>
<evidence type="ECO:0000256" key="6">
    <source>
        <dbReference type="ARBA" id="ARBA00022448"/>
    </source>
</evidence>
<dbReference type="AlphaFoldDB" id="A0A6T9HKM8"/>
<evidence type="ECO:0000256" key="4">
    <source>
        <dbReference type="ARBA" id="ARBA00008006"/>
    </source>
</evidence>
<evidence type="ECO:0000256" key="11">
    <source>
        <dbReference type="ARBA" id="ARBA00023136"/>
    </source>
</evidence>
<dbReference type="EMBL" id="HBHX01036139">
    <property type="protein sequence ID" value="CAE0119364.1"/>
    <property type="molecule type" value="Transcribed_RNA"/>
</dbReference>
<accession>A0A6T9HKM8</accession>
<feature type="compositionally biased region" description="Basic and acidic residues" evidence="13">
    <location>
        <begin position="10"/>
        <end position="34"/>
    </location>
</feature>
<evidence type="ECO:0000256" key="3">
    <source>
        <dbReference type="ARBA" id="ARBA00004637"/>
    </source>
</evidence>
<comment type="similarity">
    <text evidence="4">Belongs to the complex I NDUFB7 subunit family.</text>
</comment>
<dbReference type="EMBL" id="HBHX01036140">
    <property type="protein sequence ID" value="CAE0119365.1"/>
    <property type="molecule type" value="Transcribed_RNA"/>
</dbReference>
<comment type="subcellular location">
    <subcellularLocation>
        <location evidence="3">Mitochondrion inner membrane</location>
        <topology evidence="3">Peripheral membrane protein</topology>
    </subcellularLocation>
    <subcellularLocation>
        <location evidence="2">Mitochondrion intermembrane space</location>
    </subcellularLocation>
</comment>
<dbReference type="GO" id="GO:0005758">
    <property type="term" value="C:mitochondrial intermembrane space"/>
    <property type="evidence" value="ECO:0007669"/>
    <property type="project" value="UniProtKB-SubCell"/>
</dbReference>
<gene>
    <name evidence="14" type="ORF">HERI1096_LOCUS20063</name>
    <name evidence="15" type="ORF">HERI1096_LOCUS20064</name>
</gene>
<comment type="function">
    <text evidence="1">Accessory subunit of the mitochondrial membrane respiratory chain NADH dehydrogenase (Complex I), that is believed not to be involved in catalysis. Complex I functions in the transfer of electrons from NADH to the respiratory chain. The immediate electron acceptor for the enzyme is believed to be ubiquinone.</text>
</comment>
<evidence type="ECO:0000256" key="8">
    <source>
        <dbReference type="ARBA" id="ARBA00022792"/>
    </source>
</evidence>
<evidence type="ECO:0000256" key="2">
    <source>
        <dbReference type="ARBA" id="ARBA00004569"/>
    </source>
</evidence>
<proteinExistence type="inferred from homology"/>
<dbReference type="Pfam" id="PF05676">
    <property type="entry name" value="NDUF_B7"/>
    <property type="match status" value="1"/>
</dbReference>
<evidence type="ECO:0000313" key="14">
    <source>
        <dbReference type="EMBL" id="CAE0119364.1"/>
    </source>
</evidence>
<dbReference type="InterPro" id="IPR008698">
    <property type="entry name" value="NDUB7"/>
</dbReference>
<reference evidence="14" key="1">
    <citation type="submission" date="2021-01" db="EMBL/GenBank/DDBJ databases">
        <authorList>
            <person name="Corre E."/>
            <person name="Pelletier E."/>
            <person name="Niang G."/>
            <person name="Scheremetjew M."/>
            <person name="Finn R."/>
            <person name="Kale V."/>
            <person name="Holt S."/>
            <person name="Cochrane G."/>
            <person name="Meng A."/>
            <person name="Brown T."/>
            <person name="Cohen L."/>
        </authorList>
    </citation>
    <scope>NUCLEOTIDE SEQUENCE</scope>
    <source>
        <strain evidence="14">CCMP281</strain>
    </source>
</reference>
<keyword evidence="12" id="KW-1015">Disulfide bond</keyword>
<evidence type="ECO:0000256" key="10">
    <source>
        <dbReference type="ARBA" id="ARBA00023128"/>
    </source>
</evidence>
<dbReference type="PANTHER" id="PTHR20900:SF0">
    <property type="entry name" value="NADH DEHYDROGENASE [UBIQUINONE] 1 BETA SUBCOMPLEX SUBUNIT 7"/>
    <property type="match status" value="1"/>
</dbReference>
<evidence type="ECO:0000256" key="5">
    <source>
        <dbReference type="ARBA" id="ARBA00018677"/>
    </source>
</evidence>
<protein>
    <recommendedName>
        <fullName evidence="5">NADH dehydrogenase [ubiquinone] 1 beta subcomplex subunit 7</fullName>
    </recommendedName>
</protein>
<evidence type="ECO:0000256" key="9">
    <source>
        <dbReference type="ARBA" id="ARBA00022982"/>
    </source>
</evidence>
<feature type="region of interest" description="Disordered" evidence="13">
    <location>
        <begin position="1"/>
        <end position="34"/>
    </location>
</feature>
<evidence type="ECO:0000256" key="7">
    <source>
        <dbReference type="ARBA" id="ARBA00022660"/>
    </source>
</evidence>
<dbReference type="PANTHER" id="PTHR20900">
    <property type="entry name" value="NADH:UBIQUINONE OXIDOREDUCTASE B18-LIKE SUBUNIT"/>
    <property type="match status" value="1"/>
</dbReference>
<evidence type="ECO:0000256" key="13">
    <source>
        <dbReference type="SAM" id="MobiDB-lite"/>
    </source>
</evidence>
<dbReference type="GO" id="GO:0005743">
    <property type="term" value="C:mitochondrial inner membrane"/>
    <property type="evidence" value="ECO:0007669"/>
    <property type="project" value="UniProtKB-SubCell"/>
</dbReference>
<keyword evidence="10" id="KW-0496">Mitochondrion</keyword>
<keyword evidence="6" id="KW-0813">Transport</keyword>
<evidence type="ECO:0000256" key="1">
    <source>
        <dbReference type="ARBA" id="ARBA00003195"/>
    </source>
</evidence>
<keyword evidence="9" id="KW-0249">Electron transport</keyword>